<dbReference type="STRING" id="1855823.MCCS_14620"/>
<dbReference type="OrthoDB" id="1859224at2"/>
<accession>A0A1W7ABX1</accession>
<dbReference type="PANTHER" id="PTHR46558:SF4">
    <property type="entry name" value="DNA-BIDING PHAGE PROTEIN"/>
    <property type="match status" value="1"/>
</dbReference>
<dbReference type="Gene3D" id="1.10.260.40">
    <property type="entry name" value="lambda repressor-like DNA-binding domains"/>
    <property type="match status" value="1"/>
</dbReference>
<dbReference type="SMART" id="SM00530">
    <property type="entry name" value="HTH_XRE"/>
    <property type="match status" value="1"/>
</dbReference>
<dbReference type="RefSeq" id="WP_086042725.1">
    <property type="nucleotide sequence ID" value="NZ_CBCRZA010000002.1"/>
</dbReference>
<dbReference type="InterPro" id="IPR010982">
    <property type="entry name" value="Lambda_DNA-bd_dom_sf"/>
</dbReference>
<dbReference type="Pfam" id="PF01381">
    <property type="entry name" value="HTH_3"/>
    <property type="match status" value="1"/>
</dbReference>
<name>A0A1W7ABX1_9STAP</name>
<dbReference type="AlphaFoldDB" id="A0A1W7ABX1"/>
<dbReference type="GO" id="GO:0003677">
    <property type="term" value="F:DNA binding"/>
    <property type="evidence" value="ECO:0007669"/>
    <property type="project" value="UniProtKB-KW"/>
</dbReference>
<protein>
    <submittedName>
        <fullName evidence="2">Uncharacterized protein</fullName>
    </submittedName>
</protein>
<gene>
    <name evidence="2" type="ORF">MCCS_14620</name>
</gene>
<evidence type="ECO:0000313" key="3">
    <source>
        <dbReference type="Proteomes" id="UP000194154"/>
    </source>
</evidence>
<dbReference type="GeneID" id="35295573"/>
<dbReference type="PANTHER" id="PTHR46558">
    <property type="entry name" value="TRACRIPTIONAL REGULATORY PROTEIN-RELATED-RELATED"/>
    <property type="match status" value="1"/>
</dbReference>
<keyword evidence="1" id="KW-0238">DNA-binding</keyword>
<dbReference type="Proteomes" id="UP000194154">
    <property type="component" value="Chromosome"/>
</dbReference>
<reference evidence="2 3" key="1">
    <citation type="journal article" date="2017" name="Int. J. Syst. Evol. Microbiol.">
        <title>Macrococcus canis sp. nov., a skin bacterium associated with infections in dogs.</title>
        <authorList>
            <person name="Gobeli Brawand S."/>
            <person name="Cotting K."/>
            <person name="Gomez-Sanz E."/>
            <person name="Collaud A."/>
            <person name="Thomann A."/>
            <person name="Brodard I."/>
            <person name="Rodriguez-Campos S."/>
            <person name="Strauss C."/>
            <person name="Perreten V."/>
        </authorList>
    </citation>
    <scope>NUCLEOTIDE SEQUENCE [LARGE SCALE GENOMIC DNA]</scope>
    <source>
        <strain evidence="2 3">KM45013</strain>
    </source>
</reference>
<organism evidence="2 3">
    <name type="scientific">Macrococcoides canis</name>
    <dbReference type="NCBI Taxonomy" id="1855823"/>
    <lineage>
        <taxon>Bacteria</taxon>
        <taxon>Bacillati</taxon>
        <taxon>Bacillota</taxon>
        <taxon>Bacilli</taxon>
        <taxon>Bacillales</taxon>
        <taxon>Staphylococcaceae</taxon>
        <taxon>Macrococcoides</taxon>
    </lineage>
</organism>
<dbReference type="EMBL" id="CP021059">
    <property type="protein sequence ID" value="ARQ07103.1"/>
    <property type="molecule type" value="Genomic_DNA"/>
</dbReference>
<dbReference type="SUPFAM" id="SSF47413">
    <property type="entry name" value="lambda repressor-like DNA-binding domains"/>
    <property type="match status" value="1"/>
</dbReference>
<dbReference type="CDD" id="cd00093">
    <property type="entry name" value="HTH_XRE"/>
    <property type="match status" value="1"/>
</dbReference>
<dbReference type="PROSITE" id="PS50943">
    <property type="entry name" value="HTH_CROC1"/>
    <property type="match status" value="1"/>
</dbReference>
<evidence type="ECO:0000313" key="2">
    <source>
        <dbReference type="EMBL" id="ARQ07103.1"/>
    </source>
</evidence>
<dbReference type="KEGG" id="mcak:MCCS_14620"/>
<evidence type="ECO:0000256" key="1">
    <source>
        <dbReference type="ARBA" id="ARBA00023125"/>
    </source>
</evidence>
<proteinExistence type="predicted"/>
<sequence length="83" mass="9474">MNTLKSLRKKHNITQEQLADAVGLATTTISSYEIGHRNITIPAAIALAKYFNVNWTIFFDDKVREMYDLNEKDNQASDQTRLA</sequence>
<keyword evidence="3" id="KW-1185">Reference proteome</keyword>
<dbReference type="InterPro" id="IPR001387">
    <property type="entry name" value="Cro/C1-type_HTH"/>
</dbReference>